<protein>
    <submittedName>
        <fullName evidence="1">Uncharacterized protein</fullName>
    </submittedName>
</protein>
<dbReference type="SUPFAM" id="SSF48264">
    <property type="entry name" value="Cytochrome P450"/>
    <property type="match status" value="1"/>
</dbReference>
<accession>A0A9W4U8F5</accession>
<dbReference type="EMBL" id="CAOQHR010000002">
    <property type="protein sequence ID" value="CAI6331123.1"/>
    <property type="molecule type" value="Genomic_DNA"/>
</dbReference>
<dbReference type="AlphaFoldDB" id="A0A9W4U8F5"/>
<organism evidence="1 2">
    <name type="scientific">Periconia digitata</name>
    <dbReference type="NCBI Taxonomy" id="1303443"/>
    <lineage>
        <taxon>Eukaryota</taxon>
        <taxon>Fungi</taxon>
        <taxon>Dikarya</taxon>
        <taxon>Ascomycota</taxon>
        <taxon>Pezizomycotina</taxon>
        <taxon>Dothideomycetes</taxon>
        <taxon>Pleosporomycetidae</taxon>
        <taxon>Pleosporales</taxon>
        <taxon>Massarineae</taxon>
        <taxon>Periconiaceae</taxon>
        <taxon>Periconia</taxon>
    </lineage>
</organism>
<dbReference type="InterPro" id="IPR036396">
    <property type="entry name" value="Cyt_P450_sf"/>
</dbReference>
<dbReference type="GO" id="GO:0016705">
    <property type="term" value="F:oxidoreductase activity, acting on paired donors, with incorporation or reduction of molecular oxygen"/>
    <property type="evidence" value="ECO:0007669"/>
    <property type="project" value="InterPro"/>
</dbReference>
<evidence type="ECO:0000313" key="2">
    <source>
        <dbReference type="Proteomes" id="UP001152607"/>
    </source>
</evidence>
<dbReference type="OrthoDB" id="1470350at2759"/>
<proteinExistence type="predicted"/>
<keyword evidence="2" id="KW-1185">Reference proteome</keyword>
<dbReference type="GO" id="GO:0020037">
    <property type="term" value="F:heme binding"/>
    <property type="evidence" value="ECO:0007669"/>
    <property type="project" value="InterPro"/>
</dbReference>
<name>A0A9W4U8F5_9PLEO</name>
<sequence>MRYRFWRYRFGPRQCLGKNVADILIKVLLAYMVEDYDLSCAVGDKLIDGKMDRVADTWIASSNATIACDRLSPSDK</sequence>
<comment type="caution">
    <text evidence="1">The sequence shown here is derived from an EMBL/GenBank/DDBJ whole genome shotgun (WGS) entry which is preliminary data.</text>
</comment>
<gene>
    <name evidence="1" type="ORF">PDIGIT_LOCUS4403</name>
</gene>
<dbReference type="Gene3D" id="1.10.630.10">
    <property type="entry name" value="Cytochrome P450"/>
    <property type="match status" value="1"/>
</dbReference>
<dbReference type="GO" id="GO:0005506">
    <property type="term" value="F:iron ion binding"/>
    <property type="evidence" value="ECO:0007669"/>
    <property type="project" value="InterPro"/>
</dbReference>
<dbReference type="GO" id="GO:0004497">
    <property type="term" value="F:monooxygenase activity"/>
    <property type="evidence" value="ECO:0007669"/>
    <property type="project" value="InterPro"/>
</dbReference>
<evidence type="ECO:0000313" key="1">
    <source>
        <dbReference type="EMBL" id="CAI6331123.1"/>
    </source>
</evidence>
<dbReference type="Proteomes" id="UP001152607">
    <property type="component" value="Unassembled WGS sequence"/>
</dbReference>
<reference evidence="1" key="1">
    <citation type="submission" date="2023-01" db="EMBL/GenBank/DDBJ databases">
        <authorList>
            <person name="Van Ghelder C."/>
            <person name="Rancurel C."/>
        </authorList>
    </citation>
    <scope>NUCLEOTIDE SEQUENCE</scope>
    <source>
        <strain evidence="1">CNCM I-4278</strain>
    </source>
</reference>